<proteinExistence type="predicted"/>
<dbReference type="PROSITE" id="PS50994">
    <property type="entry name" value="INTEGRASE"/>
    <property type="match status" value="1"/>
</dbReference>
<evidence type="ECO:0000256" key="1">
    <source>
        <dbReference type="SAM" id="MobiDB-lite"/>
    </source>
</evidence>
<keyword evidence="4" id="KW-1185">Reference proteome</keyword>
<dbReference type="Gene3D" id="3.30.420.10">
    <property type="entry name" value="Ribonuclease H-like superfamily/Ribonuclease H"/>
    <property type="match status" value="1"/>
</dbReference>
<dbReference type="InterPro" id="IPR036397">
    <property type="entry name" value="RNaseH_sf"/>
</dbReference>
<dbReference type="GO" id="GO:0015074">
    <property type="term" value="P:DNA integration"/>
    <property type="evidence" value="ECO:0007669"/>
    <property type="project" value="InterPro"/>
</dbReference>
<feature type="compositionally biased region" description="Basic and acidic residues" evidence="1">
    <location>
        <begin position="615"/>
        <end position="638"/>
    </location>
</feature>
<evidence type="ECO:0000313" key="4">
    <source>
        <dbReference type="Proteomes" id="UP000293398"/>
    </source>
</evidence>
<dbReference type="InterPro" id="IPR015378">
    <property type="entry name" value="Transposase-like_Mu_C"/>
</dbReference>
<dbReference type="RefSeq" id="WP_130304084.1">
    <property type="nucleotide sequence ID" value="NZ_SHKO01000002.1"/>
</dbReference>
<feature type="region of interest" description="Disordered" evidence="1">
    <location>
        <begin position="597"/>
        <end position="655"/>
    </location>
</feature>
<dbReference type="EMBL" id="SHKO01000002">
    <property type="protein sequence ID" value="RZT93899.1"/>
    <property type="molecule type" value="Genomic_DNA"/>
</dbReference>
<comment type="caution">
    <text evidence="3">The sequence shown here is derived from an EMBL/GenBank/DDBJ whole genome shotgun (WGS) entry which is preliminary data.</text>
</comment>
<sequence length="655" mass="75219">MAGFTFARNTAFNWNERPHRIEQINPDGSFVLHCLEDGSISSAEKNKLFDAYLNSELEFTISPKDEDANTFCRPFEEIGESKTMEMRRRMAYINGLRELGGRENTVGEIEQMIQAISISINDSNPPSYVTLTRWQTRNHFAGGDVRSLVPRTDNRGPKCRYQNIQIIRLFEESIIEAFKKSPKSTIKDVRVNLSRKLKVENEFRPKELQLILPSRATCYRMLDDIDRFEVAVLRDGRRLASRKYKLVGKGVQTTRILERYEIDHTPMDVFVVDEKTFLPLGRPLLTIILDHNSRMPVGYYISFSAPSAAVVQAALKHAILPKTLIKVPGLQTQNEWMCWGIPEQIVVDNGLEFHGSAMEYLAFNLYIQLMFCPKHEPQFKGAVERYIKTINYQCAHLLPGMAFAKYYERKDYDPLKHAVFTLNELKAIVEKWMLDDYAQSIHGGLGVSPYSKWKKGLETVTPNLPKDIDQLSPVFGIPIIRSLRKDGILVNRIRYSDSALQPILSKYGPGVRVTAVYDPYDLGQIRVFEPNNNERYVRVNAVNFEYANGLTSNQNEVIQKKLRDDGKDSSDSNAIMKERIALQEFIEGCMQNRKHSVRRKAARIKSPVIVGQHDNTAEKKARSVPSRDRSKKYDRPLSRSEGSQMNTFKFVRNEK</sequence>
<feature type="domain" description="Integrase catalytic" evidence="2">
    <location>
        <begin position="262"/>
        <end position="457"/>
    </location>
</feature>
<evidence type="ECO:0000313" key="3">
    <source>
        <dbReference type="EMBL" id="RZT93899.1"/>
    </source>
</evidence>
<dbReference type="InterPro" id="IPR012337">
    <property type="entry name" value="RNaseH-like_sf"/>
</dbReference>
<dbReference type="AlphaFoldDB" id="A0A4V2FSD5"/>
<dbReference type="GO" id="GO:0003676">
    <property type="term" value="F:nucleic acid binding"/>
    <property type="evidence" value="ECO:0007669"/>
    <property type="project" value="InterPro"/>
</dbReference>
<protein>
    <submittedName>
        <fullName evidence="3">Putative transposase</fullName>
    </submittedName>
</protein>
<evidence type="ECO:0000259" key="2">
    <source>
        <dbReference type="PROSITE" id="PS50994"/>
    </source>
</evidence>
<name>A0A4V2FSD5_9BURK</name>
<dbReference type="InterPro" id="IPR001584">
    <property type="entry name" value="Integrase_cat-core"/>
</dbReference>
<dbReference type="Proteomes" id="UP000293398">
    <property type="component" value="Unassembled WGS sequence"/>
</dbReference>
<gene>
    <name evidence="3" type="ORF">EV681_2311</name>
</gene>
<dbReference type="OrthoDB" id="5439087at2"/>
<reference evidence="3 4" key="1">
    <citation type="submission" date="2019-02" db="EMBL/GenBank/DDBJ databases">
        <title>Genomic Encyclopedia of Type Strains, Phase IV (KMG-IV): sequencing the most valuable type-strain genomes for metagenomic binning, comparative biology and taxonomic classification.</title>
        <authorList>
            <person name="Goeker M."/>
        </authorList>
    </citation>
    <scope>NUCLEOTIDE SEQUENCE [LARGE SCALE GENOMIC DNA]</scope>
    <source>
        <strain evidence="3 4">DSM 23814</strain>
    </source>
</reference>
<organism evidence="3 4">
    <name type="scientific">Advenella incenata</name>
    <dbReference type="NCBI Taxonomy" id="267800"/>
    <lineage>
        <taxon>Bacteria</taxon>
        <taxon>Pseudomonadati</taxon>
        <taxon>Pseudomonadota</taxon>
        <taxon>Betaproteobacteria</taxon>
        <taxon>Burkholderiales</taxon>
        <taxon>Alcaligenaceae</taxon>
    </lineage>
</organism>
<dbReference type="SUPFAM" id="SSF53098">
    <property type="entry name" value="Ribonuclease H-like"/>
    <property type="match status" value="1"/>
</dbReference>
<accession>A0A4V2FSD5</accession>
<dbReference type="Pfam" id="PF09299">
    <property type="entry name" value="Mu-transpos_C"/>
    <property type="match status" value="1"/>
</dbReference>